<reference evidence="2 3" key="1">
    <citation type="journal article" date="2018" name="Plant J.">
        <title>Genome sequences of Chlorella sorokiniana UTEX 1602 and Micractinium conductrix SAG 241.80: implications to maltose excretion by a green alga.</title>
        <authorList>
            <person name="Arriola M.B."/>
            <person name="Velmurugan N."/>
            <person name="Zhang Y."/>
            <person name="Plunkett M.H."/>
            <person name="Hondzo H."/>
            <person name="Barney B.M."/>
        </authorList>
    </citation>
    <scope>NUCLEOTIDE SEQUENCE [LARGE SCALE GENOMIC DNA]</scope>
    <source>
        <strain evidence="2 3">SAG 241.80</strain>
    </source>
</reference>
<dbReference type="Pfam" id="PF03795">
    <property type="entry name" value="YCII"/>
    <property type="match status" value="1"/>
</dbReference>
<comment type="caution">
    <text evidence="2">The sequence shown here is derived from an EMBL/GenBank/DDBJ whole genome shotgun (WGS) entry which is preliminary data.</text>
</comment>
<keyword evidence="3" id="KW-1185">Reference proteome</keyword>
<protein>
    <submittedName>
        <fullName evidence="2">YCII-related</fullName>
    </submittedName>
</protein>
<dbReference type="InterPro" id="IPR051807">
    <property type="entry name" value="Sec-metab_biosynth-assoc"/>
</dbReference>
<name>A0A2P6V9Q0_9CHLO</name>
<evidence type="ECO:0000259" key="1">
    <source>
        <dbReference type="Pfam" id="PF03795"/>
    </source>
</evidence>
<proteinExistence type="predicted"/>
<organism evidence="2 3">
    <name type="scientific">Micractinium conductrix</name>
    <dbReference type="NCBI Taxonomy" id="554055"/>
    <lineage>
        <taxon>Eukaryota</taxon>
        <taxon>Viridiplantae</taxon>
        <taxon>Chlorophyta</taxon>
        <taxon>core chlorophytes</taxon>
        <taxon>Trebouxiophyceae</taxon>
        <taxon>Chlorellales</taxon>
        <taxon>Chlorellaceae</taxon>
        <taxon>Chlorella clade</taxon>
        <taxon>Micractinium</taxon>
    </lineage>
</organism>
<feature type="domain" description="YCII-related" evidence="1">
    <location>
        <begin position="10"/>
        <end position="92"/>
    </location>
</feature>
<dbReference type="OrthoDB" id="5519740at2759"/>
<dbReference type="EMBL" id="LHPF02000018">
    <property type="protein sequence ID" value="PSC70823.1"/>
    <property type="molecule type" value="Genomic_DNA"/>
</dbReference>
<accession>A0A2P6V9Q0</accession>
<dbReference type="Proteomes" id="UP000239649">
    <property type="component" value="Unassembled WGS sequence"/>
</dbReference>
<dbReference type="AlphaFoldDB" id="A0A2P6V9Q0"/>
<sequence>MASAAPANSYMLLQYKYVPDILEKRGPFREQHLAGANKMAEQQKLMVAGAVADPVDGAVFIFRNVSKEEVDAFVASDPYFQNGLIPSYSVRPYMVVAGDSS</sequence>
<gene>
    <name evidence="2" type="ORF">C2E20_5877</name>
</gene>
<dbReference type="InterPro" id="IPR011008">
    <property type="entry name" value="Dimeric_a/b-barrel"/>
</dbReference>
<dbReference type="SUPFAM" id="SSF54909">
    <property type="entry name" value="Dimeric alpha+beta barrel"/>
    <property type="match status" value="1"/>
</dbReference>
<dbReference type="Gene3D" id="3.30.70.1060">
    <property type="entry name" value="Dimeric alpha+beta barrel"/>
    <property type="match status" value="1"/>
</dbReference>
<dbReference type="InterPro" id="IPR005545">
    <property type="entry name" value="YCII"/>
</dbReference>
<evidence type="ECO:0000313" key="3">
    <source>
        <dbReference type="Proteomes" id="UP000239649"/>
    </source>
</evidence>
<dbReference type="PANTHER" id="PTHR33606:SF3">
    <property type="entry name" value="PROTEIN YCII"/>
    <property type="match status" value="1"/>
</dbReference>
<evidence type="ECO:0000313" key="2">
    <source>
        <dbReference type="EMBL" id="PSC70823.1"/>
    </source>
</evidence>
<dbReference type="PANTHER" id="PTHR33606">
    <property type="entry name" value="PROTEIN YCII"/>
    <property type="match status" value="1"/>
</dbReference>